<dbReference type="OrthoDB" id="203824at2759"/>
<reference evidence="1 2" key="1">
    <citation type="submission" date="2015-07" db="EMBL/GenBank/DDBJ databases">
        <title>Comparative genomics of the Sigatoka disease complex on banana suggests a link between parallel evolutionary changes in Pseudocercospora fijiensis and Pseudocercospora eumusae and increased virulence on the banana host.</title>
        <authorList>
            <person name="Chang T.-C."/>
            <person name="Salvucci A."/>
            <person name="Crous P.W."/>
            <person name="Stergiopoulos I."/>
        </authorList>
    </citation>
    <scope>NUCLEOTIDE SEQUENCE [LARGE SCALE GENOMIC DNA]</scope>
    <source>
        <strain evidence="1 2">CBS 116634</strain>
    </source>
</reference>
<accession>A0A139IUY7</accession>
<dbReference type="Proteomes" id="UP000073492">
    <property type="component" value="Unassembled WGS sequence"/>
</dbReference>
<organism evidence="1 2">
    <name type="scientific">Pseudocercospora musae</name>
    <dbReference type="NCBI Taxonomy" id="113226"/>
    <lineage>
        <taxon>Eukaryota</taxon>
        <taxon>Fungi</taxon>
        <taxon>Dikarya</taxon>
        <taxon>Ascomycota</taxon>
        <taxon>Pezizomycotina</taxon>
        <taxon>Dothideomycetes</taxon>
        <taxon>Dothideomycetidae</taxon>
        <taxon>Mycosphaerellales</taxon>
        <taxon>Mycosphaerellaceae</taxon>
        <taxon>Pseudocercospora</taxon>
    </lineage>
</organism>
<dbReference type="EMBL" id="LFZO01000005">
    <property type="protein sequence ID" value="KXT18571.1"/>
    <property type="molecule type" value="Genomic_DNA"/>
</dbReference>
<keyword evidence="2" id="KW-1185">Reference proteome</keyword>
<name>A0A139IUY7_9PEZI</name>
<evidence type="ECO:0000313" key="1">
    <source>
        <dbReference type="EMBL" id="KXT18571.1"/>
    </source>
</evidence>
<sequence>MHRDASTSVFMIPELAELILLQLGSLDHKTWKQLFVVQRVNTTFQSLIRTSPDLRRCMHLEQPESRCNTTSNFTDATDKYRKFFFTLEDIFYPFWSHVRSIKNPQTIVLGMNVSMFWSEDIPSSIRVPGNFDGTTPIEQYESWRKLLVPHHPEHNVELHCCGYDVMIPFSRTSTVGEIADEAVKAGRVHLGGMSRALHYGQRDRGIPGLSQGR</sequence>
<gene>
    <name evidence="1" type="ORF">AC579_9779</name>
</gene>
<dbReference type="AlphaFoldDB" id="A0A139IUY7"/>
<evidence type="ECO:0000313" key="2">
    <source>
        <dbReference type="Proteomes" id="UP000073492"/>
    </source>
</evidence>
<protein>
    <submittedName>
        <fullName evidence="1">Uncharacterized protein</fullName>
    </submittedName>
</protein>
<comment type="caution">
    <text evidence="1">The sequence shown here is derived from an EMBL/GenBank/DDBJ whole genome shotgun (WGS) entry which is preliminary data.</text>
</comment>
<proteinExistence type="predicted"/>